<keyword evidence="2" id="KW-1185">Reference proteome</keyword>
<proteinExistence type="predicted"/>
<organism evidence="1 2">
    <name type="scientific">Punica granatum</name>
    <name type="common">Pomegranate</name>
    <dbReference type="NCBI Taxonomy" id="22663"/>
    <lineage>
        <taxon>Eukaryota</taxon>
        <taxon>Viridiplantae</taxon>
        <taxon>Streptophyta</taxon>
        <taxon>Embryophyta</taxon>
        <taxon>Tracheophyta</taxon>
        <taxon>Spermatophyta</taxon>
        <taxon>Magnoliopsida</taxon>
        <taxon>eudicotyledons</taxon>
        <taxon>Gunneridae</taxon>
        <taxon>Pentapetalae</taxon>
        <taxon>rosids</taxon>
        <taxon>malvids</taxon>
        <taxon>Myrtales</taxon>
        <taxon>Lythraceae</taxon>
        <taxon>Punica</taxon>
    </lineage>
</organism>
<dbReference type="AlphaFoldDB" id="A0A2I0I3T1"/>
<name>A0A2I0I3T1_PUNGR</name>
<reference evidence="1 2" key="1">
    <citation type="submission" date="2017-11" db="EMBL/GenBank/DDBJ databases">
        <title>De-novo sequencing of pomegranate (Punica granatum L.) genome.</title>
        <authorList>
            <person name="Akparov Z."/>
            <person name="Amiraslanov A."/>
            <person name="Hajiyeva S."/>
            <person name="Abbasov M."/>
            <person name="Kaur K."/>
            <person name="Hamwieh A."/>
            <person name="Solovyev V."/>
            <person name="Salamov A."/>
            <person name="Braich B."/>
            <person name="Kosarev P."/>
            <person name="Mahmoud A."/>
            <person name="Hajiyev E."/>
            <person name="Babayeva S."/>
            <person name="Izzatullayeva V."/>
            <person name="Mammadov A."/>
            <person name="Mammadov A."/>
            <person name="Sharifova S."/>
            <person name="Ojaghi J."/>
            <person name="Eynullazada K."/>
            <person name="Bayramov B."/>
            <person name="Abdulazimova A."/>
            <person name="Shahmuradov I."/>
        </authorList>
    </citation>
    <scope>NUCLEOTIDE SEQUENCE [LARGE SCALE GENOMIC DNA]</scope>
    <source>
        <strain evidence="2">cv. AG2017</strain>
        <tissue evidence="1">Leaf</tissue>
    </source>
</reference>
<evidence type="ECO:0000313" key="1">
    <source>
        <dbReference type="EMBL" id="PKI38628.1"/>
    </source>
</evidence>
<accession>A0A2I0I3T1</accession>
<evidence type="ECO:0000313" key="2">
    <source>
        <dbReference type="Proteomes" id="UP000233551"/>
    </source>
</evidence>
<dbReference type="Proteomes" id="UP000233551">
    <property type="component" value="Unassembled WGS sequence"/>
</dbReference>
<dbReference type="EMBL" id="PGOL01004055">
    <property type="protein sequence ID" value="PKI38628.1"/>
    <property type="molecule type" value="Genomic_DNA"/>
</dbReference>
<gene>
    <name evidence="1" type="ORF">CRG98_040984</name>
</gene>
<comment type="caution">
    <text evidence="1">The sequence shown here is derived from an EMBL/GenBank/DDBJ whole genome shotgun (WGS) entry which is preliminary data.</text>
</comment>
<protein>
    <submittedName>
        <fullName evidence="1">Uncharacterized protein</fullName>
    </submittedName>
</protein>
<sequence>MGSGRLDWFGLGIRVRQGAWAIFLLLYMFLGDGEGVTLAGSGKLLHRATPQLIARNEEEGGRCDLRGAIHTISESNLRTEDRDVETTNNPKDHSTEMFELTRLSCPTNRY</sequence>